<sequence>MTTAECARIEELISARQDRAASPDERAQVERHIAGCDRCRATAAAFGRVDHEVRRYIGATPVPEIAAPWRSEPFARPVHRGEGLGHWRATTVGLAAIFALLFTASLLAFRPFATERPQSASFANPTVVAATDNSAPEAGQVAVAVPTAAIAAAPVQPAPTQGAAARSANSAAPAAAPAAGAAAPAAPAATSTRMAAPMGGATMQLNPAQLFQLASTDTLLLCQPDCNGAPQPETLRAAVVAAINRPLAPIPPATAPGPPEPSVTLRFTSASGRSIDVGYYPQSQRLQLPNGRGQVTAPPELVSALDGVIAPR</sequence>
<protein>
    <recommendedName>
        <fullName evidence="2">Putative zinc-finger domain-containing protein</fullName>
    </recommendedName>
</protein>
<evidence type="ECO:0000259" key="2">
    <source>
        <dbReference type="Pfam" id="PF13490"/>
    </source>
</evidence>
<dbReference type="EMBL" id="CADCWN010000309">
    <property type="protein sequence ID" value="CAA9586081.1"/>
    <property type="molecule type" value="Genomic_DNA"/>
</dbReference>
<name>A0A6J4VQW5_9BACT</name>
<dbReference type="InterPro" id="IPR027383">
    <property type="entry name" value="Znf_put"/>
</dbReference>
<dbReference type="Pfam" id="PF13490">
    <property type="entry name" value="zf-HC2"/>
    <property type="match status" value="1"/>
</dbReference>
<feature type="domain" description="Putative zinc-finger" evidence="2">
    <location>
        <begin position="6"/>
        <end position="40"/>
    </location>
</feature>
<proteinExistence type="predicted"/>
<feature type="transmembrane region" description="Helical" evidence="1">
    <location>
        <begin position="87"/>
        <end position="109"/>
    </location>
</feature>
<evidence type="ECO:0000256" key="1">
    <source>
        <dbReference type="SAM" id="Phobius"/>
    </source>
</evidence>
<dbReference type="InterPro" id="IPR041916">
    <property type="entry name" value="Anti_sigma_zinc_sf"/>
</dbReference>
<dbReference type="Gene3D" id="1.10.10.1320">
    <property type="entry name" value="Anti-sigma factor, zinc-finger domain"/>
    <property type="match status" value="1"/>
</dbReference>
<organism evidence="3">
    <name type="scientific">uncultured Thermomicrobiales bacterium</name>
    <dbReference type="NCBI Taxonomy" id="1645740"/>
    <lineage>
        <taxon>Bacteria</taxon>
        <taxon>Pseudomonadati</taxon>
        <taxon>Thermomicrobiota</taxon>
        <taxon>Thermomicrobia</taxon>
        <taxon>Thermomicrobiales</taxon>
        <taxon>environmental samples</taxon>
    </lineage>
</organism>
<keyword evidence="1" id="KW-0472">Membrane</keyword>
<dbReference type="AlphaFoldDB" id="A0A6J4VQW5"/>
<keyword evidence="1" id="KW-0812">Transmembrane</keyword>
<accession>A0A6J4VQW5</accession>
<reference evidence="3" key="1">
    <citation type="submission" date="2020-02" db="EMBL/GenBank/DDBJ databases">
        <authorList>
            <person name="Meier V. D."/>
        </authorList>
    </citation>
    <scope>NUCLEOTIDE SEQUENCE</scope>
    <source>
        <strain evidence="3">AVDCRST_MAG18</strain>
    </source>
</reference>
<evidence type="ECO:0000313" key="3">
    <source>
        <dbReference type="EMBL" id="CAA9586081.1"/>
    </source>
</evidence>
<keyword evidence="1" id="KW-1133">Transmembrane helix</keyword>
<gene>
    <name evidence="3" type="ORF">AVDCRST_MAG18-3853</name>
</gene>